<dbReference type="PROSITE" id="PS50931">
    <property type="entry name" value="HTH_LYSR"/>
    <property type="match status" value="1"/>
</dbReference>
<name>A0A972VXH2_9GAMM</name>
<dbReference type="Proteomes" id="UP000754644">
    <property type="component" value="Unassembled WGS sequence"/>
</dbReference>
<dbReference type="PANTHER" id="PTHR30537">
    <property type="entry name" value="HTH-TYPE TRANSCRIPTIONAL REGULATOR"/>
    <property type="match status" value="1"/>
</dbReference>
<dbReference type="SUPFAM" id="SSF46785">
    <property type="entry name" value="Winged helix' DNA-binding domain"/>
    <property type="match status" value="1"/>
</dbReference>
<keyword evidence="3" id="KW-0238">DNA-binding</keyword>
<dbReference type="AlphaFoldDB" id="A0A972VXH2"/>
<accession>A0A972VXH2</accession>
<dbReference type="CDD" id="cd08422">
    <property type="entry name" value="PBP2_CrgA_like"/>
    <property type="match status" value="1"/>
</dbReference>
<keyword evidence="2" id="KW-0805">Transcription regulation</keyword>
<proteinExistence type="inferred from homology"/>
<dbReference type="FunFam" id="1.10.10.10:FF:000001">
    <property type="entry name" value="LysR family transcriptional regulator"/>
    <property type="match status" value="1"/>
</dbReference>
<dbReference type="PANTHER" id="PTHR30537:SF5">
    <property type="entry name" value="HTH-TYPE TRANSCRIPTIONAL ACTIVATOR TTDR-RELATED"/>
    <property type="match status" value="1"/>
</dbReference>
<protein>
    <submittedName>
        <fullName evidence="6">LysR family transcriptional regulator</fullName>
    </submittedName>
</protein>
<dbReference type="InterPro" id="IPR005119">
    <property type="entry name" value="LysR_subst-bd"/>
</dbReference>
<dbReference type="Gene3D" id="3.40.190.290">
    <property type="match status" value="1"/>
</dbReference>
<reference evidence="6" key="1">
    <citation type="submission" date="2020-05" db="EMBL/GenBank/DDBJ databases">
        <title>Sulfur intermediates as new biogeochemical hubs in an aquatic model microbial ecosystem.</title>
        <authorList>
            <person name="Vigneron A."/>
        </authorList>
    </citation>
    <scope>NUCLEOTIDE SEQUENCE</scope>
    <source>
        <strain evidence="6">Bin.250</strain>
    </source>
</reference>
<dbReference type="SUPFAM" id="SSF53850">
    <property type="entry name" value="Periplasmic binding protein-like II"/>
    <property type="match status" value="1"/>
</dbReference>
<dbReference type="EMBL" id="JABMOJ010000457">
    <property type="protein sequence ID" value="NQV66093.1"/>
    <property type="molecule type" value="Genomic_DNA"/>
</dbReference>
<dbReference type="InterPro" id="IPR000847">
    <property type="entry name" value="LysR_HTH_N"/>
</dbReference>
<keyword evidence="4" id="KW-0804">Transcription</keyword>
<dbReference type="InterPro" id="IPR036390">
    <property type="entry name" value="WH_DNA-bd_sf"/>
</dbReference>
<evidence type="ECO:0000256" key="2">
    <source>
        <dbReference type="ARBA" id="ARBA00023015"/>
    </source>
</evidence>
<organism evidence="6 7">
    <name type="scientific">SAR86 cluster bacterium</name>
    <dbReference type="NCBI Taxonomy" id="2030880"/>
    <lineage>
        <taxon>Bacteria</taxon>
        <taxon>Pseudomonadati</taxon>
        <taxon>Pseudomonadota</taxon>
        <taxon>Gammaproteobacteria</taxon>
        <taxon>SAR86 cluster</taxon>
    </lineage>
</organism>
<evidence type="ECO:0000256" key="4">
    <source>
        <dbReference type="ARBA" id="ARBA00023163"/>
    </source>
</evidence>
<evidence type="ECO:0000256" key="3">
    <source>
        <dbReference type="ARBA" id="ARBA00023125"/>
    </source>
</evidence>
<gene>
    <name evidence="6" type="ORF">HQ497_12095</name>
</gene>
<dbReference type="InterPro" id="IPR058163">
    <property type="entry name" value="LysR-type_TF_proteobact-type"/>
</dbReference>
<dbReference type="Pfam" id="PF00126">
    <property type="entry name" value="HTH_1"/>
    <property type="match status" value="1"/>
</dbReference>
<dbReference type="Gene3D" id="1.10.10.10">
    <property type="entry name" value="Winged helix-like DNA-binding domain superfamily/Winged helix DNA-binding domain"/>
    <property type="match status" value="1"/>
</dbReference>
<evidence type="ECO:0000256" key="1">
    <source>
        <dbReference type="ARBA" id="ARBA00009437"/>
    </source>
</evidence>
<evidence type="ECO:0000313" key="6">
    <source>
        <dbReference type="EMBL" id="NQV66093.1"/>
    </source>
</evidence>
<dbReference type="GO" id="GO:0003677">
    <property type="term" value="F:DNA binding"/>
    <property type="evidence" value="ECO:0007669"/>
    <property type="project" value="UniProtKB-KW"/>
</dbReference>
<evidence type="ECO:0000259" key="5">
    <source>
        <dbReference type="PROSITE" id="PS50931"/>
    </source>
</evidence>
<feature type="domain" description="HTH lysR-type" evidence="5">
    <location>
        <begin position="1"/>
        <end position="59"/>
    </location>
</feature>
<dbReference type="GO" id="GO:0003700">
    <property type="term" value="F:DNA-binding transcription factor activity"/>
    <property type="evidence" value="ECO:0007669"/>
    <property type="project" value="InterPro"/>
</dbReference>
<dbReference type="InterPro" id="IPR036388">
    <property type="entry name" value="WH-like_DNA-bd_sf"/>
</dbReference>
<dbReference type="Pfam" id="PF03466">
    <property type="entry name" value="LysR_substrate"/>
    <property type="match status" value="1"/>
</dbReference>
<evidence type="ECO:0000313" key="7">
    <source>
        <dbReference type="Proteomes" id="UP000754644"/>
    </source>
</evidence>
<comment type="caution">
    <text evidence="6">The sequence shown here is derived from an EMBL/GenBank/DDBJ whole genome shotgun (WGS) entry which is preliminary data.</text>
</comment>
<comment type="similarity">
    <text evidence="1">Belongs to the LysR transcriptional regulatory family.</text>
</comment>
<sequence>MNQLEDMQTFVRIVDAGSMTKAAEQLGTVKSAVSKRLAILEKRLGVTLLTRTTRTHTLTETGRSYYQQCVQIIDQVTEVESGLRQQNSELTGRIRIASPLSFGLTHLAPALRRFTEINPEVEFDIDFNDRRADLVEAGFDLAVRISSLTDSTLMARRLTVVKNVLCASPSYLASHGTPLTAQDLDNGHVRLKYTLSPEKWQMLDASGNKVSPRISSVLSANNGDFLLEEAINGRGLVFSPDFLCYKAIKLGLLVPILADQLVQNNNGVYAVYPQTRHLPLRVRSLIDYLAVYYGETPYWQLPA</sequence>